<dbReference type="InterPro" id="IPR002477">
    <property type="entry name" value="Peptidoglycan-bd-like"/>
</dbReference>
<dbReference type="AlphaFoldDB" id="A0A1G2P5S8"/>
<dbReference type="Pfam" id="PF01471">
    <property type="entry name" value="PG_binding_1"/>
    <property type="match status" value="1"/>
</dbReference>
<evidence type="ECO:0000313" key="5">
    <source>
        <dbReference type="EMBL" id="OHA43680.1"/>
    </source>
</evidence>
<dbReference type="SUPFAM" id="SSF47090">
    <property type="entry name" value="PGBD-like"/>
    <property type="match status" value="1"/>
</dbReference>
<feature type="domain" description="Peptidoglycan binding-like" evidence="3">
    <location>
        <begin position="343"/>
        <end position="405"/>
    </location>
</feature>
<keyword evidence="2" id="KW-0812">Transmembrane</keyword>
<evidence type="ECO:0000259" key="3">
    <source>
        <dbReference type="Pfam" id="PF01471"/>
    </source>
</evidence>
<dbReference type="GO" id="GO:0009253">
    <property type="term" value="P:peptidoglycan catabolic process"/>
    <property type="evidence" value="ECO:0007669"/>
    <property type="project" value="InterPro"/>
</dbReference>
<sequence>MSSLRKKRARVELIVVMSLVAIAGIYLFSRAYKMVEIIDSLAGIFFTQSTSVAELQNKYEAARRGGKPVRVMIMPGHEPDGGGTEYRDLIERDLNVTIADYLAIYLRSKRVYEVIVARDISGYNKTVAAFLDANKQVTAAYVNSQKSIMNALSVNGLVDRVNGVFHNAARPEVVARLYGLNLFANSNNVDIVIHVHLNDYERKYTSRPGNYDGFAVYMPERQFSNARASRKLGEAIAAQLSSGYATSSMPLESAGVIEDQDLISVGAYNTLNAAGVLVEYAYIYEPALEYEATRDVVLQDLALKTANGVDNFLRGSSAESGGTALLPYVFTHAVSYETEGSRDILALQSLLKEEGYYPPAGKDLHDCPVSGTFGPCTKSALANFQNARGLKLELGNLGPKTRAELNKLAVQ</sequence>
<dbReference type="InterPro" id="IPR002508">
    <property type="entry name" value="MurNAc-LAA_cat"/>
</dbReference>
<accession>A0A1G2P5S8</accession>
<evidence type="ECO:0000259" key="4">
    <source>
        <dbReference type="Pfam" id="PF01520"/>
    </source>
</evidence>
<evidence type="ECO:0000313" key="6">
    <source>
        <dbReference type="Proteomes" id="UP000176881"/>
    </source>
</evidence>
<keyword evidence="1" id="KW-0378">Hydrolase</keyword>
<dbReference type="STRING" id="1802335.A3G59_01225"/>
<feature type="transmembrane region" description="Helical" evidence="2">
    <location>
        <begin position="12"/>
        <end position="29"/>
    </location>
</feature>
<evidence type="ECO:0008006" key="7">
    <source>
        <dbReference type="Google" id="ProtNLM"/>
    </source>
</evidence>
<evidence type="ECO:0000256" key="2">
    <source>
        <dbReference type="SAM" id="Phobius"/>
    </source>
</evidence>
<name>A0A1G2P5S8_9BACT</name>
<proteinExistence type="predicted"/>
<dbReference type="GO" id="GO:0008745">
    <property type="term" value="F:N-acetylmuramoyl-L-alanine amidase activity"/>
    <property type="evidence" value="ECO:0007669"/>
    <property type="project" value="InterPro"/>
</dbReference>
<dbReference type="PANTHER" id="PTHR30404">
    <property type="entry name" value="N-ACETYLMURAMOYL-L-ALANINE AMIDASE"/>
    <property type="match status" value="1"/>
</dbReference>
<dbReference type="Gene3D" id="1.10.101.10">
    <property type="entry name" value="PGBD-like superfamily/PGBD"/>
    <property type="match status" value="1"/>
</dbReference>
<dbReference type="InterPro" id="IPR036365">
    <property type="entry name" value="PGBD-like_sf"/>
</dbReference>
<organism evidence="5 6">
    <name type="scientific">Candidatus Taylorbacteria bacterium RIFCSPLOWO2_12_FULL_47_20</name>
    <dbReference type="NCBI Taxonomy" id="1802335"/>
    <lineage>
        <taxon>Bacteria</taxon>
        <taxon>Candidatus Tayloriibacteriota</taxon>
    </lineage>
</organism>
<dbReference type="Pfam" id="PF01520">
    <property type="entry name" value="Amidase_3"/>
    <property type="match status" value="1"/>
</dbReference>
<dbReference type="InterPro" id="IPR036366">
    <property type="entry name" value="PGBDSf"/>
</dbReference>
<gene>
    <name evidence="5" type="ORF">A3G59_01225</name>
</gene>
<protein>
    <recommendedName>
        <fullName evidence="7">MurNAc-LAA domain-containing protein</fullName>
    </recommendedName>
</protein>
<dbReference type="Proteomes" id="UP000176881">
    <property type="component" value="Unassembled WGS sequence"/>
</dbReference>
<reference evidence="5 6" key="1">
    <citation type="journal article" date="2016" name="Nat. Commun.">
        <title>Thousands of microbial genomes shed light on interconnected biogeochemical processes in an aquifer system.</title>
        <authorList>
            <person name="Anantharaman K."/>
            <person name="Brown C.T."/>
            <person name="Hug L.A."/>
            <person name="Sharon I."/>
            <person name="Castelle C.J."/>
            <person name="Probst A.J."/>
            <person name="Thomas B.C."/>
            <person name="Singh A."/>
            <person name="Wilkins M.J."/>
            <person name="Karaoz U."/>
            <person name="Brodie E.L."/>
            <person name="Williams K.H."/>
            <person name="Hubbard S.S."/>
            <person name="Banfield J.F."/>
        </authorList>
    </citation>
    <scope>NUCLEOTIDE SEQUENCE [LARGE SCALE GENOMIC DNA]</scope>
</reference>
<feature type="domain" description="MurNAc-LAA" evidence="4">
    <location>
        <begin position="71"/>
        <end position="310"/>
    </location>
</feature>
<dbReference type="InterPro" id="IPR050695">
    <property type="entry name" value="N-acetylmuramoyl_amidase_3"/>
</dbReference>
<evidence type="ECO:0000256" key="1">
    <source>
        <dbReference type="ARBA" id="ARBA00022801"/>
    </source>
</evidence>
<dbReference type="SUPFAM" id="SSF53187">
    <property type="entry name" value="Zn-dependent exopeptidases"/>
    <property type="match status" value="1"/>
</dbReference>
<keyword evidence="2" id="KW-1133">Transmembrane helix</keyword>
<dbReference type="GO" id="GO:0030288">
    <property type="term" value="C:outer membrane-bounded periplasmic space"/>
    <property type="evidence" value="ECO:0007669"/>
    <property type="project" value="TreeGrafter"/>
</dbReference>
<dbReference type="Gene3D" id="3.40.630.40">
    <property type="entry name" value="Zn-dependent exopeptidases"/>
    <property type="match status" value="1"/>
</dbReference>
<keyword evidence="2" id="KW-0472">Membrane</keyword>
<dbReference type="PANTHER" id="PTHR30404:SF0">
    <property type="entry name" value="N-ACETYLMURAMOYL-L-ALANINE AMIDASE AMIC"/>
    <property type="match status" value="1"/>
</dbReference>
<comment type="caution">
    <text evidence="5">The sequence shown here is derived from an EMBL/GenBank/DDBJ whole genome shotgun (WGS) entry which is preliminary data.</text>
</comment>
<dbReference type="EMBL" id="MHSN01000044">
    <property type="protein sequence ID" value="OHA43680.1"/>
    <property type="molecule type" value="Genomic_DNA"/>
</dbReference>